<gene>
    <name evidence="3" type="ORF">IAG03_05955</name>
</gene>
<sequence length="761" mass="82280">MKTALRKMTSVLLAILLVASVFGIEAFAAGSDGFQDYGECGEDLLWELNEDGSLVLTGSGDMNVDGDIPWEKYKSEITSLVLPEGLTGIAWNAFENCTHLTEVTIPDGVEEIRGSAFRGCTGLTSVTLPDGLISIGNWAFSGCSNLQTLQIPDTVSCIEQGAFSECAALSEITAPKDLSIICRDVFDETAWYYAQPDGFLYWGKALLGYKGTAPENTELSVPTGTILAIAAFEDCSGLTSVTVQSGVPVSYSAFRNCASLTSAVLEDGVPVVEAEAFSGCTNLTSIKLSGSLHVLGNKALADTGWYHAQKDGCLYLDGVLIGYKGTIPANTTLKVKNGTRLIADYAFADETALTGLVLPDSVEKVGAYAFYGCSGIRNLTVSTETNTGCALDSFGECTGIETVTITGNGVLEAAYQAGYDEYGEPCLWICTPWGESTVLHRVVIQDGVTGIGEDAFYECNTLSEIILPKSVKTFGEDAFYDCYEMQIFCYKNSAAETYANENFLWAFYLDAPRVSISNASTGMKISWESVDWANRYFVYRKTGNGKWELLKKTTARSYTDTTVKSGTTYAYTVRGEADGIRTDYVGSKALKYLAQPKVAVSNTSKGAKVSWGKVKGAAGYYVYRKTGNGSWKRLKDTKGTSYTDTTAKSGTTYSYSVKAYSGSIKSTSTNSRKIKCLSQPSVKLSNTSKGVKISWGKVKGAAGYYVYRKTPGGKWTKLKTSTGTSYTDKTTKKGKTYYYTVKAYSGKTYSSYVTTKKIKRK</sequence>
<evidence type="ECO:0000313" key="3">
    <source>
        <dbReference type="EMBL" id="MBC8533555.1"/>
    </source>
</evidence>
<dbReference type="CDD" id="cd00063">
    <property type="entry name" value="FN3"/>
    <property type="match status" value="2"/>
</dbReference>
<evidence type="ECO:0000259" key="2">
    <source>
        <dbReference type="PROSITE" id="PS50853"/>
    </source>
</evidence>
<dbReference type="InterPro" id="IPR032675">
    <property type="entry name" value="LRR_dom_sf"/>
</dbReference>
<dbReference type="SUPFAM" id="SSF49265">
    <property type="entry name" value="Fibronectin type III"/>
    <property type="match status" value="2"/>
</dbReference>
<evidence type="ECO:0000256" key="1">
    <source>
        <dbReference type="SAM" id="SignalP"/>
    </source>
</evidence>
<accession>A0A926HS80</accession>
<dbReference type="PROSITE" id="PS50853">
    <property type="entry name" value="FN3"/>
    <property type="match status" value="1"/>
</dbReference>
<dbReference type="PANTHER" id="PTHR45661">
    <property type="entry name" value="SURFACE ANTIGEN"/>
    <property type="match status" value="1"/>
</dbReference>
<feature type="chain" id="PRO_5038049013" evidence="1">
    <location>
        <begin position="29"/>
        <end position="761"/>
    </location>
</feature>
<dbReference type="SUPFAM" id="SSF52058">
    <property type="entry name" value="L domain-like"/>
    <property type="match status" value="1"/>
</dbReference>
<organism evidence="3 4">
    <name type="scientific">Yeguia hominis</name>
    <dbReference type="NCBI Taxonomy" id="2763662"/>
    <lineage>
        <taxon>Bacteria</taxon>
        <taxon>Bacillati</taxon>
        <taxon>Bacillota</taxon>
        <taxon>Clostridia</taxon>
        <taxon>Eubacteriales</taxon>
        <taxon>Yeguiaceae</taxon>
        <taxon>Yeguia</taxon>
    </lineage>
</organism>
<dbReference type="InterPro" id="IPR026906">
    <property type="entry name" value="LRR_5"/>
</dbReference>
<evidence type="ECO:0000313" key="4">
    <source>
        <dbReference type="Proteomes" id="UP000651482"/>
    </source>
</evidence>
<dbReference type="InterPro" id="IPR053139">
    <property type="entry name" value="Surface_bspA-like"/>
</dbReference>
<keyword evidence="4" id="KW-1185">Reference proteome</keyword>
<dbReference type="PANTHER" id="PTHR45661:SF3">
    <property type="entry name" value="IG-LIKE DOMAIN-CONTAINING PROTEIN"/>
    <property type="match status" value="1"/>
</dbReference>
<feature type="signal peptide" evidence="1">
    <location>
        <begin position="1"/>
        <end position="28"/>
    </location>
</feature>
<name>A0A926HS80_9FIRM</name>
<dbReference type="Gene3D" id="3.80.10.10">
    <property type="entry name" value="Ribonuclease Inhibitor"/>
    <property type="match status" value="3"/>
</dbReference>
<reference evidence="3" key="1">
    <citation type="submission" date="2020-08" db="EMBL/GenBank/DDBJ databases">
        <title>Genome public.</title>
        <authorList>
            <person name="Liu C."/>
            <person name="Sun Q."/>
        </authorList>
    </citation>
    <scope>NUCLEOTIDE SEQUENCE</scope>
    <source>
        <strain evidence="3">NSJ-40</strain>
    </source>
</reference>
<dbReference type="Proteomes" id="UP000651482">
    <property type="component" value="Unassembled WGS sequence"/>
</dbReference>
<dbReference type="AlphaFoldDB" id="A0A926HS80"/>
<feature type="domain" description="Fibronectin type-III" evidence="2">
    <location>
        <begin position="592"/>
        <end position="681"/>
    </location>
</feature>
<dbReference type="InterPro" id="IPR036116">
    <property type="entry name" value="FN3_sf"/>
</dbReference>
<comment type="caution">
    <text evidence="3">The sequence shown here is derived from an EMBL/GenBank/DDBJ whole genome shotgun (WGS) entry which is preliminary data.</text>
</comment>
<proteinExistence type="predicted"/>
<dbReference type="InterPro" id="IPR003961">
    <property type="entry name" value="FN3_dom"/>
</dbReference>
<dbReference type="Pfam" id="PF13306">
    <property type="entry name" value="LRR_5"/>
    <property type="match status" value="4"/>
</dbReference>
<dbReference type="EMBL" id="JACRSN010000007">
    <property type="protein sequence ID" value="MBC8533555.1"/>
    <property type="molecule type" value="Genomic_DNA"/>
</dbReference>
<dbReference type="Gene3D" id="2.60.40.10">
    <property type="entry name" value="Immunoglobulins"/>
    <property type="match status" value="3"/>
</dbReference>
<dbReference type="SMART" id="SM00060">
    <property type="entry name" value="FN3"/>
    <property type="match status" value="3"/>
</dbReference>
<keyword evidence="1" id="KW-0732">Signal</keyword>
<dbReference type="InterPro" id="IPR013783">
    <property type="entry name" value="Ig-like_fold"/>
</dbReference>
<dbReference type="RefSeq" id="WP_249319033.1">
    <property type="nucleotide sequence ID" value="NZ_JACRSN010000007.1"/>
</dbReference>
<protein>
    <submittedName>
        <fullName evidence="3">Leucine-rich repeat protein</fullName>
    </submittedName>
</protein>